<evidence type="ECO:0000313" key="2">
    <source>
        <dbReference type="Proteomes" id="UP000001918"/>
    </source>
</evidence>
<dbReference type="HOGENOM" id="CLU_811170_0_0_11"/>
<protein>
    <submittedName>
        <fullName evidence="1">Uncharacterized protein</fullName>
    </submittedName>
</protein>
<dbReference type="AlphaFoldDB" id="D1A6M9"/>
<gene>
    <name evidence="1" type="ordered locus">Tcur_0917</name>
</gene>
<organism evidence="1 2">
    <name type="scientific">Thermomonospora curvata (strain ATCC 19995 / DSM 43183 / JCM 3096 / KCTC 9072 / NBRC 15933 / NCIMB 10081 / Henssen B9)</name>
    <dbReference type="NCBI Taxonomy" id="471852"/>
    <lineage>
        <taxon>Bacteria</taxon>
        <taxon>Bacillati</taxon>
        <taxon>Actinomycetota</taxon>
        <taxon>Actinomycetes</taxon>
        <taxon>Streptosporangiales</taxon>
        <taxon>Thermomonosporaceae</taxon>
        <taxon>Thermomonospora</taxon>
    </lineage>
</organism>
<dbReference type="SUPFAM" id="SSF48452">
    <property type="entry name" value="TPR-like"/>
    <property type="match status" value="1"/>
</dbReference>
<keyword evidence="2" id="KW-1185">Reference proteome</keyword>
<dbReference type="EMBL" id="CP001738">
    <property type="protein sequence ID" value="ACY96504.1"/>
    <property type="molecule type" value="Genomic_DNA"/>
</dbReference>
<proteinExistence type="predicted"/>
<dbReference type="InterPro" id="IPR011990">
    <property type="entry name" value="TPR-like_helical_dom_sf"/>
</dbReference>
<evidence type="ECO:0000313" key="1">
    <source>
        <dbReference type="EMBL" id="ACY96504.1"/>
    </source>
</evidence>
<accession>D1A6M9</accession>
<sequence length="342" mass="37455">MYFLEQLPGHYRADMWLGPRHLIPTVATQAQLIEELSRAADAPTRQGLLGAGVAYSSLLGRLYQDAGDVERSGHWRAAALDMAHRSGDPQLISYALTNKAMLAIDLGDGRAVFDYATAALADEHRLCPKVRVLVLVHQAHGCTMLPSGDRDTVDRLLDRAADLVDQVDDDYLWGNACRRTGGYIDVQRATAYLRLGAYQAAADLWDRLLGEAPQSVRRDNAVFWTRWAGALAAVPEPERVVQIAAAAAPIVESTGSARLRRELPVQPLPPGEWTRRPLVEEVLDHAPPEKVFVIDPKSLIQPRNEEAPLFAGRVGTLGQVPGNAIRCAAGRPPEDYALPCRL</sequence>
<name>D1A6M9_THECD</name>
<dbReference type="KEGG" id="tcu:Tcur_0917"/>
<reference evidence="1 2" key="1">
    <citation type="journal article" date="2011" name="Stand. Genomic Sci.">
        <title>Complete genome sequence of Thermomonospora curvata type strain (B9).</title>
        <authorList>
            <person name="Chertkov O."/>
            <person name="Sikorski J."/>
            <person name="Nolan M."/>
            <person name="Lapidus A."/>
            <person name="Lucas S."/>
            <person name="Del Rio T.G."/>
            <person name="Tice H."/>
            <person name="Cheng J.F."/>
            <person name="Goodwin L."/>
            <person name="Pitluck S."/>
            <person name="Liolios K."/>
            <person name="Ivanova N."/>
            <person name="Mavromatis K."/>
            <person name="Mikhailova N."/>
            <person name="Ovchinnikova G."/>
            <person name="Pati A."/>
            <person name="Chen A."/>
            <person name="Palaniappan K."/>
            <person name="Djao O.D."/>
            <person name="Land M."/>
            <person name="Hauser L."/>
            <person name="Chang Y.J."/>
            <person name="Jeffries C.D."/>
            <person name="Brettin T."/>
            <person name="Han C."/>
            <person name="Detter J.C."/>
            <person name="Rohde M."/>
            <person name="Goker M."/>
            <person name="Woyke T."/>
            <person name="Bristow J."/>
            <person name="Eisen J.A."/>
            <person name="Markowitz V."/>
            <person name="Hugenholtz P."/>
            <person name="Klenk H.P."/>
            <person name="Kyrpides N.C."/>
        </authorList>
    </citation>
    <scope>NUCLEOTIDE SEQUENCE [LARGE SCALE GENOMIC DNA]</scope>
    <source>
        <strain evidence="2">ATCC 19995 / DSM 43183 / JCM 3096 / KCTC 9072 / NBRC 15933 / NCIMB 10081 / Henssen B9</strain>
    </source>
</reference>
<dbReference type="Proteomes" id="UP000001918">
    <property type="component" value="Chromosome"/>
</dbReference>
<dbReference type="Gene3D" id="1.25.40.10">
    <property type="entry name" value="Tetratricopeptide repeat domain"/>
    <property type="match status" value="1"/>
</dbReference>
<dbReference type="eggNOG" id="COG0457">
    <property type="taxonomic scope" value="Bacteria"/>
</dbReference>